<dbReference type="EMBL" id="CP001779">
    <property type="protein sequence ID" value="ACZ01886.1"/>
    <property type="molecule type" value="Genomic_DNA"/>
</dbReference>
<name>D1AVX6_STRM9</name>
<feature type="domain" description="Type II methyltransferase M.TaqI-like" evidence="1">
    <location>
        <begin position="7"/>
        <end position="91"/>
    </location>
</feature>
<organism evidence="2 3">
    <name type="scientific">Streptobacillus moniliformis (strain ATCC 14647 / DSM 12112 / NCTC 10651 / 9901)</name>
    <dbReference type="NCBI Taxonomy" id="519441"/>
    <lineage>
        <taxon>Bacteria</taxon>
        <taxon>Fusobacteriati</taxon>
        <taxon>Fusobacteriota</taxon>
        <taxon>Fusobacteriia</taxon>
        <taxon>Fusobacteriales</taxon>
        <taxon>Leptotrichiaceae</taxon>
        <taxon>Streptobacillus</taxon>
    </lineage>
</organism>
<keyword evidence="2" id="KW-0255">Endonuclease</keyword>
<dbReference type="eggNOG" id="COG0286">
    <property type="taxonomic scope" value="Bacteria"/>
</dbReference>
<dbReference type="GO" id="GO:0004519">
    <property type="term" value="F:endonuclease activity"/>
    <property type="evidence" value="ECO:0007669"/>
    <property type="project" value="UniProtKB-KW"/>
</dbReference>
<evidence type="ECO:0000313" key="2">
    <source>
        <dbReference type="EMBL" id="ACZ01886.1"/>
    </source>
</evidence>
<dbReference type="GO" id="GO:0003676">
    <property type="term" value="F:nucleic acid binding"/>
    <property type="evidence" value="ECO:0007669"/>
    <property type="project" value="InterPro"/>
</dbReference>
<keyword evidence="3" id="KW-1185">Reference proteome</keyword>
<dbReference type="GO" id="GO:0009007">
    <property type="term" value="F:site-specific DNA-methyltransferase (adenine-specific) activity"/>
    <property type="evidence" value="ECO:0007669"/>
    <property type="project" value="UniProtKB-EC"/>
</dbReference>
<dbReference type="KEGG" id="smf:Smon_1453"/>
<sequence length="348" mass="39800">MLKVCEETVNFGAIVGNPPYQVSDGGAQTSAKPIYHHFVLLGKQLSNNYTSFITPTRWFAGGKGLDSFREYMLNDSSIMELYDFLTPDDIFPNTNNRGGVCYFISDINKNKLEVKVVTNRNNKIISNVKRKLLIKGIDIFIRDSLGIKIIEKIFSKDNTKSLSLYISTRKPFGLEGNFIKDQNFRKEPNGMKKPVVCIGKGQQIGYVEHNLIEKNIHWVDSWKVFIPRANNIATELNDDNLNAFVGTTNMICTESYLSCFGDDNLTEISTKNAVKYMMTKFARYLHSLAKSSQDATSKTFRFVPMQDFTEKSDIDWSKSIKEIDEQLFDKYELTSTEREHIKSSIKEM</sequence>
<protein>
    <submittedName>
        <fullName evidence="2">Eco57I restriction endonuclease</fullName>
    </submittedName>
</protein>
<gene>
    <name evidence="2" type="ordered locus">Smon_1453</name>
</gene>
<keyword evidence="2" id="KW-0378">Hydrolase</keyword>
<dbReference type="OrthoDB" id="32195at2"/>
<reference evidence="2 3" key="1">
    <citation type="journal article" date="2009" name="Stand. Genomic Sci.">
        <title>Complete genome sequence of Streptobacillus moniliformis type strain (9901T).</title>
        <authorList>
            <person name="Nolan M."/>
            <person name="Gronow S."/>
            <person name="Lapidus A."/>
            <person name="Ivanova N."/>
            <person name="Copeland A."/>
            <person name="Lucas S."/>
            <person name="Del Rio T.G."/>
            <person name="Chen F."/>
            <person name="Tice H."/>
            <person name="Pitluck S."/>
            <person name="Cheng J.F."/>
            <person name="Sims D."/>
            <person name="Meincke L."/>
            <person name="Bruce D."/>
            <person name="Goodwin L."/>
            <person name="Brettin T."/>
            <person name="Han C."/>
            <person name="Detter J.C."/>
            <person name="Ovchinikova G."/>
            <person name="Pati A."/>
            <person name="Mavromatis K."/>
            <person name="Mikhailova N."/>
            <person name="Chen A."/>
            <person name="Palaniappan K."/>
            <person name="Land M."/>
            <person name="Hauser L."/>
            <person name="Chang Y.J."/>
            <person name="Jeffries C.D."/>
            <person name="Rohde M."/>
            <person name="Sproer C."/>
            <person name="Goker M."/>
            <person name="Bristow J."/>
            <person name="Eisen J.A."/>
            <person name="Markowitz V."/>
            <person name="Hugenholtz P."/>
            <person name="Kyrpides N.C."/>
            <person name="Klenk H.P."/>
            <person name="Chain P."/>
        </authorList>
    </citation>
    <scope>NUCLEOTIDE SEQUENCE [LARGE SCALE GENOMIC DNA]</scope>
    <source>
        <strain evidence="3">ATCC 14647 / DSM 12112 / NCTC 10651 / 9901</strain>
    </source>
</reference>
<dbReference type="STRING" id="519441.Smon_1453"/>
<dbReference type="Pfam" id="PF07669">
    <property type="entry name" value="Eco57I"/>
    <property type="match status" value="1"/>
</dbReference>
<dbReference type="InterPro" id="IPR011639">
    <property type="entry name" value="MethylTrfase_TaqI-like_dom"/>
</dbReference>
<dbReference type="AlphaFoldDB" id="D1AVX6"/>
<dbReference type="Proteomes" id="UP000002072">
    <property type="component" value="Chromosome"/>
</dbReference>
<dbReference type="PROSITE" id="PS00092">
    <property type="entry name" value="N6_MTASE"/>
    <property type="match status" value="1"/>
</dbReference>
<dbReference type="REBASE" id="22747">
    <property type="entry name" value="M1.SmoLII"/>
</dbReference>
<dbReference type="GO" id="GO:0032259">
    <property type="term" value="P:methylation"/>
    <property type="evidence" value="ECO:0007669"/>
    <property type="project" value="InterPro"/>
</dbReference>
<dbReference type="InterPro" id="IPR002052">
    <property type="entry name" value="DNA_methylase_N6_adenine_CS"/>
</dbReference>
<dbReference type="SUPFAM" id="SSF53335">
    <property type="entry name" value="S-adenosyl-L-methionine-dependent methyltransferases"/>
    <property type="match status" value="1"/>
</dbReference>
<keyword evidence="2" id="KW-0540">Nuclease</keyword>
<dbReference type="Gene3D" id="3.40.50.150">
    <property type="entry name" value="Vaccinia Virus protein VP39"/>
    <property type="match status" value="1"/>
</dbReference>
<proteinExistence type="predicted"/>
<dbReference type="InterPro" id="IPR029063">
    <property type="entry name" value="SAM-dependent_MTases_sf"/>
</dbReference>
<dbReference type="GO" id="GO:0006304">
    <property type="term" value="P:DNA modification"/>
    <property type="evidence" value="ECO:0007669"/>
    <property type="project" value="InterPro"/>
</dbReference>
<evidence type="ECO:0000259" key="1">
    <source>
        <dbReference type="Pfam" id="PF07669"/>
    </source>
</evidence>
<evidence type="ECO:0000313" key="3">
    <source>
        <dbReference type="Proteomes" id="UP000002072"/>
    </source>
</evidence>
<dbReference type="HOGENOM" id="CLU_024181_0_0_0"/>
<accession>D1AVX6</accession>